<accession>A0A1G2IKC5</accession>
<dbReference type="InterPro" id="IPR023346">
    <property type="entry name" value="Lysozyme-like_dom_sf"/>
</dbReference>
<keyword evidence="1" id="KW-0175">Coiled coil</keyword>
<name>A0A1G2IKC5_9BACT</name>
<dbReference type="Proteomes" id="UP000178632">
    <property type="component" value="Unassembled WGS sequence"/>
</dbReference>
<protein>
    <recommendedName>
        <fullName evidence="5">Transglycosylase SLT domain-containing protein</fullName>
    </recommendedName>
</protein>
<feature type="chain" id="PRO_5009583252" description="Transglycosylase SLT domain-containing protein" evidence="2">
    <location>
        <begin position="29"/>
        <end position="474"/>
    </location>
</feature>
<dbReference type="EMBL" id="MHPE01000051">
    <property type="protein sequence ID" value="OGZ75319.1"/>
    <property type="molecule type" value="Genomic_DNA"/>
</dbReference>
<dbReference type="AlphaFoldDB" id="A0A1G2IKC5"/>
<keyword evidence="2" id="KW-0732">Signal</keyword>
<evidence type="ECO:0000313" key="4">
    <source>
        <dbReference type="Proteomes" id="UP000178632"/>
    </source>
</evidence>
<comment type="caution">
    <text evidence="3">The sequence shown here is derived from an EMBL/GenBank/DDBJ whole genome shotgun (WGS) entry which is preliminary data.</text>
</comment>
<dbReference type="SUPFAM" id="SSF53955">
    <property type="entry name" value="Lysozyme-like"/>
    <property type="match status" value="1"/>
</dbReference>
<evidence type="ECO:0008006" key="5">
    <source>
        <dbReference type="Google" id="ProtNLM"/>
    </source>
</evidence>
<gene>
    <name evidence="3" type="ORF">A3G45_00925</name>
</gene>
<dbReference type="Gene3D" id="1.10.530.10">
    <property type="match status" value="1"/>
</dbReference>
<feature type="signal peptide" evidence="2">
    <location>
        <begin position="1"/>
        <end position="28"/>
    </location>
</feature>
<evidence type="ECO:0000313" key="3">
    <source>
        <dbReference type="EMBL" id="OGZ75319.1"/>
    </source>
</evidence>
<dbReference type="Gene3D" id="6.10.250.3150">
    <property type="match status" value="1"/>
</dbReference>
<organism evidence="3 4">
    <name type="scientific">Candidatus Staskawiczbacteria bacterium RIFCSPLOWO2_12_FULL_37_15</name>
    <dbReference type="NCBI Taxonomy" id="1802218"/>
    <lineage>
        <taxon>Bacteria</taxon>
        <taxon>Candidatus Staskawicziibacteriota</taxon>
    </lineage>
</organism>
<feature type="coiled-coil region" evidence="1">
    <location>
        <begin position="217"/>
        <end position="252"/>
    </location>
</feature>
<proteinExistence type="predicted"/>
<feature type="coiled-coil region" evidence="1">
    <location>
        <begin position="75"/>
        <end position="102"/>
    </location>
</feature>
<sequence length="474" mass="52001">MMAKKIFLFSLIFSFLFVDLPAVATAQAGDLATQCATLSESNTGCSNLNNTECRALLEKCANYYDQQSAQISQDITKTTQQKNTLQNQIASFKKKIQNLEFQIKQSNVMVKDLGLQISDTEVSINKTSVKINDSQTQIKNILQSIYEEDQKPSVQILLEGNLSDFFNNLAYLESLNSQVSGLLESTKDLKSYLTGQKDKMDGEVGQLQKTIALQSLQKKENEQNKNEQEQYLKLTEAQYQQQLKDKQEAEKKSVVIKSKLFQTLGVSKIPTFGEALEVAKTAANITGIRPAFLLAIISQESAIGKNVGQCNLVDTTTGAGKRISTGATVIRVMKPIRDVQPFMQITSALGRDPYKTPVSCWIPAYVNGSPSGWGGAMGPAQFIPSTWNLFDERLKALLGTAPDPWGIKDSFTASGLYLADLGASAQTATKESTAASRYYGGSSAYARNVMSRANCIQTFIDSGMMSTNCQNLIF</sequence>
<evidence type="ECO:0000256" key="2">
    <source>
        <dbReference type="SAM" id="SignalP"/>
    </source>
</evidence>
<evidence type="ECO:0000256" key="1">
    <source>
        <dbReference type="SAM" id="Coils"/>
    </source>
</evidence>
<reference evidence="3 4" key="1">
    <citation type="journal article" date="2016" name="Nat. Commun.">
        <title>Thousands of microbial genomes shed light on interconnected biogeochemical processes in an aquifer system.</title>
        <authorList>
            <person name="Anantharaman K."/>
            <person name="Brown C.T."/>
            <person name="Hug L.A."/>
            <person name="Sharon I."/>
            <person name="Castelle C.J."/>
            <person name="Probst A.J."/>
            <person name="Thomas B.C."/>
            <person name="Singh A."/>
            <person name="Wilkins M.J."/>
            <person name="Karaoz U."/>
            <person name="Brodie E.L."/>
            <person name="Williams K.H."/>
            <person name="Hubbard S.S."/>
            <person name="Banfield J.F."/>
        </authorList>
    </citation>
    <scope>NUCLEOTIDE SEQUENCE [LARGE SCALE GENOMIC DNA]</scope>
</reference>